<dbReference type="HAMAP" id="MF_01151">
    <property type="entry name" value="GrpE"/>
    <property type="match status" value="1"/>
</dbReference>
<evidence type="ECO:0000256" key="9">
    <source>
        <dbReference type="ARBA" id="ARBA00076414"/>
    </source>
</evidence>
<dbReference type="InterPro" id="IPR009012">
    <property type="entry name" value="GrpE_head"/>
</dbReference>
<keyword evidence="5 10" id="KW-0346">Stress response</keyword>
<dbReference type="GO" id="GO:0051087">
    <property type="term" value="F:protein-folding chaperone binding"/>
    <property type="evidence" value="ECO:0007669"/>
    <property type="project" value="InterPro"/>
</dbReference>
<proteinExistence type="inferred from homology"/>
<dbReference type="SUPFAM" id="SSF51064">
    <property type="entry name" value="Head domain of nucleotide exchange factor GrpE"/>
    <property type="match status" value="1"/>
</dbReference>
<evidence type="ECO:0000256" key="2">
    <source>
        <dbReference type="ARBA" id="ARBA00009054"/>
    </source>
</evidence>
<evidence type="ECO:0000256" key="6">
    <source>
        <dbReference type="ARBA" id="ARBA00023186"/>
    </source>
</evidence>
<dbReference type="PRINTS" id="PR00773">
    <property type="entry name" value="GRPEPROTEIN"/>
</dbReference>
<dbReference type="RefSeq" id="WP_015750765.1">
    <property type="nucleotide sequence ID" value="NC_013223.1"/>
</dbReference>
<dbReference type="NCBIfam" id="NF010738">
    <property type="entry name" value="PRK14140.1"/>
    <property type="match status" value="1"/>
</dbReference>
<evidence type="ECO:0000256" key="3">
    <source>
        <dbReference type="ARBA" id="ARBA00011738"/>
    </source>
</evidence>
<dbReference type="CDD" id="cd00446">
    <property type="entry name" value="GrpE"/>
    <property type="match status" value="1"/>
</dbReference>
<evidence type="ECO:0000256" key="11">
    <source>
        <dbReference type="RuleBase" id="RU000639"/>
    </source>
</evidence>
<dbReference type="OrthoDB" id="9789811at2"/>
<dbReference type="SUPFAM" id="SSF58014">
    <property type="entry name" value="Coiled-coil domain of nucleotide exchange factor GrpE"/>
    <property type="match status" value="1"/>
</dbReference>
<dbReference type="Gene3D" id="3.90.20.20">
    <property type="match status" value="1"/>
</dbReference>
<dbReference type="FunFam" id="2.30.22.10:FF:000001">
    <property type="entry name" value="Protein GrpE"/>
    <property type="match status" value="1"/>
</dbReference>
<dbReference type="PROSITE" id="PS01071">
    <property type="entry name" value="GRPE"/>
    <property type="match status" value="1"/>
</dbReference>
<dbReference type="KEGG" id="drt:Dret_0304"/>
<evidence type="ECO:0000313" key="14">
    <source>
        <dbReference type="EMBL" id="ACV67606.1"/>
    </source>
</evidence>
<dbReference type="GO" id="GO:0000774">
    <property type="term" value="F:adenyl-nucleotide exchange factor activity"/>
    <property type="evidence" value="ECO:0007669"/>
    <property type="project" value="InterPro"/>
</dbReference>
<comment type="similarity">
    <text evidence="2 10 12">Belongs to the GrpE family.</text>
</comment>
<dbReference type="GO" id="GO:0005829">
    <property type="term" value="C:cytosol"/>
    <property type="evidence" value="ECO:0007669"/>
    <property type="project" value="TreeGrafter"/>
</dbReference>
<dbReference type="InterPro" id="IPR000740">
    <property type="entry name" value="GrpE"/>
</dbReference>
<reference evidence="14 15" key="2">
    <citation type="journal article" date="2010" name="Stand. Genomic Sci.">
        <title>Complete genome sequence of Desulfohalobium retbaense type strain (HR(100)).</title>
        <authorList>
            <person name="Spring S."/>
            <person name="Nolan M."/>
            <person name="Lapidus A."/>
            <person name="Glavina Del Rio T."/>
            <person name="Copeland A."/>
            <person name="Tice H."/>
            <person name="Cheng J.F."/>
            <person name="Lucas S."/>
            <person name="Land M."/>
            <person name="Chen F."/>
            <person name="Bruce D."/>
            <person name="Goodwin L."/>
            <person name="Pitluck S."/>
            <person name="Ivanova N."/>
            <person name="Mavromatis K."/>
            <person name="Mikhailova N."/>
            <person name="Pati A."/>
            <person name="Chen A."/>
            <person name="Palaniappan K."/>
            <person name="Hauser L."/>
            <person name="Chang Y.J."/>
            <person name="Jeffries C.D."/>
            <person name="Munk C."/>
            <person name="Kiss H."/>
            <person name="Chain P."/>
            <person name="Han C."/>
            <person name="Brettin T."/>
            <person name="Detter J.C."/>
            <person name="Schuler E."/>
            <person name="Goker M."/>
            <person name="Rohde M."/>
            <person name="Bristow J."/>
            <person name="Eisen J.A."/>
            <person name="Markowitz V."/>
            <person name="Hugenholtz P."/>
            <person name="Kyrpides N.C."/>
            <person name="Klenk H.P."/>
        </authorList>
    </citation>
    <scope>NUCLEOTIDE SEQUENCE [LARGE SCALE GENOMIC DNA]</scope>
    <source>
        <strain evidence="14 15">DSM 5692</strain>
    </source>
</reference>
<keyword evidence="4 10" id="KW-0963">Cytoplasm</keyword>
<comment type="subunit">
    <text evidence="3 10">Homodimer.</text>
</comment>
<name>C8WZY1_DESRD</name>
<feature type="region of interest" description="Disordered" evidence="13">
    <location>
        <begin position="1"/>
        <end position="33"/>
    </location>
</feature>
<dbReference type="Pfam" id="PF01025">
    <property type="entry name" value="GrpE"/>
    <property type="match status" value="1"/>
</dbReference>
<dbReference type="HOGENOM" id="CLU_057217_6_3_7"/>
<evidence type="ECO:0000256" key="8">
    <source>
        <dbReference type="ARBA" id="ARBA00072274"/>
    </source>
</evidence>
<keyword evidence="6 10" id="KW-0143">Chaperone</keyword>
<evidence type="ECO:0000256" key="1">
    <source>
        <dbReference type="ARBA" id="ARBA00004496"/>
    </source>
</evidence>
<comment type="subcellular location">
    <subcellularLocation>
        <location evidence="1 10">Cytoplasm</location>
    </subcellularLocation>
</comment>
<dbReference type="PANTHER" id="PTHR21237:SF23">
    <property type="entry name" value="GRPE PROTEIN HOMOLOG, MITOCHONDRIAL"/>
    <property type="match status" value="1"/>
</dbReference>
<evidence type="ECO:0000256" key="13">
    <source>
        <dbReference type="SAM" id="MobiDB-lite"/>
    </source>
</evidence>
<comment type="function">
    <text evidence="7 10 11">Participates actively in the response to hyperosmotic and heat shock by preventing the aggregation of stress-denatured proteins, in association with DnaK and GrpE. It is the nucleotide exchange factor for DnaK and may function as a thermosensor. Unfolded proteins bind initially to DnaJ; upon interaction with the DnaJ-bound protein, DnaK hydrolyzes its bound ATP, resulting in the formation of a stable complex. GrpE releases ADP from DnaK; ATP binding to DnaK triggers the release of the substrate protein, thus completing the reaction cycle. Several rounds of ATP-dependent interactions between DnaJ, DnaK and GrpE are required for fully efficient folding.</text>
</comment>
<dbReference type="EMBL" id="CP001734">
    <property type="protein sequence ID" value="ACV67606.1"/>
    <property type="molecule type" value="Genomic_DNA"/>
</dbReference>
<dbReference type="PANTHER" id="PTHR21237">
    <property type="entry name" value="GRPE PROTEIN"/>
    <property type="match status" value="1"/>
</dbReference>
<gene>
    <name evidence="10" type="primary">grpE</name>
    <name evidence="14" type="ordered locus">Dret_0304</name>
</gene>
<evidence type="ECO:0000256" key="5">
    <source>
        <dbReference type="ARBA" id="ARBA00023016"/>
    </source>
</evidence>
<evidence type="ECO:0000313" key="15">
    <source>
        <dbReference type="Proteomes" id="UP000001052"/>
    </source>
</evidence>
<dbReference type="GO" id="GO:0051082">
    <property type="term" value="F:unfolded protein binding"/>
    <property type="evidence" value="ECO:0007669"/>
    <property type="project" value="TreeGrafter"/>
</dbReference>
<protein>
    <recommendedName>
        <fullName evidence="8 10">Protein GrpE</fullName>
    </recommendedName>
    <alternativeName>
        <fullName evidence="9 10">HSP-70 cofactor</fullName>
    </alternativeName>
</protein>
<evidence type="ECO:0000256" key="12">
    <source>
        <dbReference type="RuleBase" id="RU004478"/>
    </source>
</evidence>
<reference evidence="15" key="1">
    <citation type="submission" date="2009-09" db="EMBL/GenBank/DDBJ databases">
        <title>The complete chromosome of Desulfohalobium retbaense DSM 5692.</title>
        <authorList>
            <consortium name="US DOE Joint Genome Institute (JGI-PGF)"/>
            <person name="Lucas S."/>
            <person name="Copeland A."/>
            <person name="Lapidus A."/>
            <person name="Glavina del Rio T."/>
            <person name="Dalin E."/>
            <person name="Tice H."/>
            <person name="Bruce D."/>
            <person name="Goodwin L."/>
            <person name="Pitluck S."/>
            <person name="Kyrpides N."/>
            <person name="Mavromatis K."/>
            <person name="Ivanova N."/>
            <person name="Mikhailova N."/>
            <person name="Munk A.C."/>
            <person name="Brettin T."/>
            <person name="Detter J.C."/>
            <person name="Han C."/>
            <person name="Tapia R."/>
            <person name="Larimer F."/>
            <person name="Land M."/>
            <person name="Hauser L."/>
            <person name="Markowitz V."/>
            <person name="Cheng J.-F."/>
            <person name="Hugenholtz P."/>
            <person name="Woyke T."/>
            <person name="Wu D."/>
            <person name="Spring S."/>
            <person name="Klenk H.-P."/>
            <person name="Eisen J.A."/>
        </authorList>
    </citation>
    <scope>NUCLEOTIDE SEQUENCE [LARGE SCALE GENOMIC DNA]</scope>
    <source>
        <strain evidence="15">DSM 5692</strain>
    </source>
</reference>
<evidence type="ECO:0000256" key="10">
    <source>
        <dbReference type="HAMAP-Rule" id="MF_01151"/>
    </source>
</evidence>
<dbReference type="eggNOG" id="COG0576">
    <property type="taxonomic scope" value="Bacteria"/>
</dbReference>
<feature type="compositionally biased region" description="Low complexity" evidence="13">
    <location>
        <begin position="9"/>
        <end position="25"/>
    </location>
</feature>
<accession>C8WZY1</accession>
<dbReference type="GO" id="GO:0006457">
    <property type="term" value="P:protein folding"/>
    <property type="evidence" value="ECO:0007669"/>
    <property type="project" value="InterPro"/>
</dbReference>
<dbReference type="STRING" id="485915.Dret_0304"/>
<evidence type="ECO:0000256" key="7">
    <source>
        <dbReference type="ARBA" id="ARBA00053401"/>
    </source>
</evidence>
<keyword evidence="15" id="KW-1185">Reference proteome</keyword>
<dbReference type="AlphaFoldDB" id="C8WZY1"/>
<evidence type="ECO:0000256" key="4">
    <source>
        <dbReference type="ARBA" id="ARBA00022490"/>
    </source>
</evidence>
<dbReference type="Proteomes" id="UP000001052">
    <property type="component" value="Chromosome"/>
</dbReference>
<dbReference type="InterPro" id="IPR013805">
    <property type="entry name" value="GrpE_CC"/>
</dbReference>
<dbReference type="GO" id="GO:0042803">
    <property type="term" value="F:protein homodimerization activity"/>
    <property type="evidence" value="ECO:0007669"/>
    <property type="project" value="InterPro"/>
</dbReference>
<organism evidence="14 15">
    <name type="scientific">Desulfohalobium retbaense (strain ATCC 49708 / DSM 5692 / JCM 16813 / HR100)</name>
    <dbReference type="NCBI Taxonomy" id="485915"/>
    <lineage>
        <taxon>Bacteria</taxon>
        <taxon>Pseudomonadati</taxon>
        <taxon>Thermodesulfobacteriota</taxon>
        <taxon>Desulfovibrionia</taxon>
        <taxon>Desulfovibrionales</taxon>
        <taxon>Desulfohalobiaceae</taxon>
        <taxon>Desulfohalobium</taxon>
    </lineage>
</organism>
<sequence>MKQKNTPNEQEQQAAEAQEVEQPAETVPGEELTDEELYALCQDRICPDCPQMHEAKNEKLRALADAENYKRRMTKEKDDHVKFASEKVLEDIVPIIDTLELALQHGRNVEGCQDVVQGVEMTHKLFLDTLQKHGLDQLGSTGEEFDPAIHEALAEEERADMDKGMVCQIMQRGYRLKGRLLRPAKVMVSKNCENS</sequence>
<dbReference type="Gene3D" id="2.30.22.10">
    <property type="entry name" value="Head domain of nucleotide exchange factor GrpE"/>
    <property type="match status" value="1"/>
</dbReference>